<feature type="region of interest" description="Disordered" evidence="1">
    <location>
        <begin position="224"/>
        <end position="269"/>
    </location>
</feature>
<evidence type="ECO:0008006" key="6">
    <source>
        <dbReference type="Google" id="ProtNLM"/>
    </source>
</evidence>
<feature type="chain" id="PRO_5032776568" description="C3H1-type domain-containing protein" evidence="3">
    <location>
        <begin position="18"/>
        <end position="482"/>
    </location>
</feature>
<accession>A0A812QLB8</accession>
<proteinExistence type="predicted"/>
<name>A0A812QLB8_9DINO</name>
<reference evidence="4" key="1">
    <citation type="submission" date="2021-02" db="EMBL/GenBank/DDBJ databases">
        <authorList>
            <person name="Dougan E. K."/>
            <person name="Rhodes N."/>
            <person name="Thang M."/>
            <person name="Chan C."/>
        </authorList>
    </citation>
    <scope>NUCLEOTIDE SEQUENCE</scope>
</reference>
<sequence length="482" mass="51308">MSLLLLALLGACGAASSLSGPSLRGGLERQLQSSTVPKSVPDSTAAVAPQCRPGYVDVTGGKAYFWSCAFYCEGGPYFATTGCLCACMRPEQAELVASQGKLPTGDIASATSPPGVFVTTRRPETTRAHVPVQETPIGELAETWEQPSVGGGYIAPPRPSTTAGPQASPSSDGSFSLTVAALICGGVLVAGAATALICLCWMGSKPRKSKPDFRFADIPAVTIHTPAEQCPQPSGPYKTPHTRTSSKTSTASTSSARSMISGSRASSRGSWASGYPSEWSQAASVAGSSVGSGRSSVENTTLWAQRLDPGLSGLEPPQHLATLLDLNFASYGHPHLCARRCVLIVKGGACPSGAACRFCHMQHDDQPVRADRRLRQIRAQTSDQVLLASYLPYILRKAEMTGLLPVVSHLLELLKAELQEPRPPTLPTRHLRQWKKYSFMQLVHSCMHELPPHIDAEVNRLKSNMPPPRLLHQHSGVLSLDL</sequence>
<keyword evidence="2" id="KW-0472">Membrane</keyword>
<comment type="caution">
    <text evidence="4">The sequence shown here is derived from an EMBL/GenBank/DDBJ whole genome shotgun (WGS) entry which is preliminary data.</text>
</comment>
<feature type="compositionally biased region" description="Low complexity" evidence="1">
    <location>
        <begin position="242"/>
        <end position="269"/>
    </location>
</feature>
<keyword evidence="5" id="KW-1185">Reference proteome</keyword>
<evidence type="ECO:0000256" key="3">
    <source>
        <dbReference type="SAM" id="SignalP"/>
    </source>
</evidence>
<keyword evidence="3" id="KW-0732">Signal</keyword>
<feature type="signal peptide" evidence="3">
    <location>
        <begin position="1"/>
        <end position="17"/>
    </location>
</feature>
<dbReference type="Proteomes" id="UP000604046">
    <property type="component" value="Unassembled WGS sequence"/>
</dbReference>
<keyword evidence="2" id="KW-0812">Transmembrane</keyword>
<dbReference type="AlphaFoldDB" id="A0A812QLB8"/>
<feature type="compositionally biased region" description="Polar residues" evidence="1">
    <location>
        <begin position="160"/>
        <end position="171"/>
    </location>
</feature>
<feature type="region of interest" description="Disordered" evidence="1">
    <location>
        <begin position="148"/>
        <end position="171"/>
    </location>
</feature>
<keyword evidence="2" id="KW-1133">Transmembrane helix</keyword>
<protein>
    <recommendedName>
        <fullName evidence="6">C3H1-type domain-containing protein</fullName>
    </recommendedName>
</protein>
<evidence type="ECO:0000313" key="4">
    <source>
        <dbReference type="EMBL" id="CAE7393018.1"/>
    </source>
</evidence>
<dbReference type="EMBL" id="CAJNDS010002252">
    <property type="protein sequence ID" value="CAE7393018.1"/>
    <property type="molecule type" value="Genomic_DNA"/>
</dbReference>
<evidence type="ECO:0000256" key="1">
    <source>
        <dbReference type="SAM" id="MobiDB-lite"/>
    </source>
</evidence>
<gene>
    <name evidence="4" type="ORF">SNAT2548_LOCUS21418</name>
</gene>
<organism evidence="4 5">
    <name type="scientific">Symbiodinium natans</name>
    <dbReference type="NCBI Taxonomy" id="878477"/>
    <lineage>
        <taxon>Eukaryota</taxon>
        <taxon>Sar</taxon>
        <taxon>Alveolata</taxon>
        <taxon>Dinophyceae</taxon>
        <taxon>Suessiales</taxon>
        <taxon>Symbiodiniaceae</taxon>
        <taxon>Symbiodinium</taxon>
    </lineage>
</organism>
<feature type="transmembrane region" description="Helical" evidence="2">
    <location>
        <begin position="175"/>
        <end position="201"/>
    </location>
</feature>
<evidence type="ECO:0000313" key="5">
    <source>
        <dbReference type="Proteomes" id="UP000604046"/>
    </source>
</evidence>
<evidence type="ECO:0000256" key="2">
    <source>
        <dbReference type="SAM" id="Phobius"/>
    </source>
</evidence>